<dbReference type="GO" id="GO:0008483">
    <property type="term" value="F:transaminase activity"/>
    <property type="evidence" value="ECO:0007669"/>
    <property type="project" value="UniProtKB-KW"/>
</dbReference>
<evidence type="ECO:0000256" key="4">
    <source>
        <dbReference type="ARBA" id="ARBA00023015"/>
    </source>
</evidence>
<dbReference type="PANTHER" id="PTHR46577">
    <property type="entry name" value="HTH-TYPE TRANSCRIPTIONAL REGULATORY PROTEIN GABR"/>
    <property type="match status" value="1"/>
</dbReference>
<dbReference type="SUPFAM" id="SSF46785">
    <property type="entry name" value="Winged helix' DNA-binding domain"/>
    <property type="match status" value="1"/>
</dbReference>
<dbReference type="PANTHER" id="PTHR46577:SF2">
    <property type="entry name" value="TRANSCRIPTIONAL REGULATORY PROTEIN"/>
    <property type="match status" value="1"/>
</dbReference>
<dbReference type="CDD" id="cd07377">
    <property type="entry name" value="WHTH_GntR"/>
    <property type="match status" value="1"/>
</dbReference>
<keyword evidence="6" id="KW-0804">Transcription</keyword>
<feature type="domain" description="HTH gntR-type" evidence="7">
    <location>
        <begin position="12"/>
        <end position="80"/>
    </location>
</feature>
<dbReference type="SUPFAM" id="SSF53383">
    <property type="entry name" value="PLP-dependent transferases"/>
    <property type="match status" value="1"/>
</dbReference>
<dbReference type="EMBL" id="ALZR01000027">
    <property type="protein sequence ID" value="EJV19385.1"/>
    <property type="molecule type" value="Genomic_DNA"/>
</dbReference>
<keyword evidence="2" id="KW-0808">Transferase</keyword>
<dbReference type="CDD" id="cd00609">
    <property type="entry name" value="AAT_like"/>
    <property type="match status" value="1"/>
</dbReference>
<evidence type="ECO:0000256" key="5">
    <source>
        <dbReference type="ARBA" id="ARBA00023125"/>
    </source>
</evidence>
<evidence type="ECO:0000259" key="7">
    <source>
        <dbReference type="PROSITE" id="PS50949"/>
    </source>
</evidence>
<keyword evidence="4" id="KW-0805">Transcription regulation</keyword>
<evidence type="ECO:0000256" key="1">
    <source>
        <dbReference type="ARBA" id="ARBA00005384"/>
    </source>
</evidence>
<dbReference type="AlphaFoldDB" id="A0AAV3GNH1"/>
<keyword evidence="3" id="KW-0663">Pyridoxal phosphate</keyword>
<dbReference type="InterPro" id="IPR004839">
    <property type="entry name" value="Aminotransferase_I/II_large"/>
</dbReference>
<evidence type="ECO:0000256" key="2">
    <source>
        <dbReference type="ARBA" id="ARBA00022576"/>
    </source>
</evidence>
<evidence type="ECO:0000256" key="6">
    <source>
        <dbReference type="ARBA" id="ARBA00023163"/>
    </source>
</evidence>
<protein>
    <submittedName>
        <fullName evidence="8">Transcriptional regulator, GntR family</fullName>
    </submittedName>
</protein>
<reference evidence="8 9" key="1">
    <citation type="submission" date="2012-04" db="EMBL/GenBank/DDBJ databases">
        <authorList>
            <person name="Weinstock G."/>
            <person name="Sodergren E."/>
            <person name="Lobos E.A."/>
            <person name="Fulton L."/>
            <person name="Fulton R."/>
            <person name="Courtney L."/>
            <person name="Fronick C."/>
            <person name="O'Laughlin M."/>
            <person name="Godfrey J."/>
            <person name="Wilson R.M."/>
            <person name="Miner T."/>
            <person name="Farmer C."/>
            <person name="Delehaunty K."/>
            <person name="Cordes M."/>
            <person name="Minx P."/>
            <person name="Tomlinson C."/>
            <person name="Chen J."/>
            <person name="Wollam A."/>
            <person name="Pepin K.H."/>
            <person name="Bhonagiri V."/>
            <person name="Zhang X."/>
            <person name="Suruliraj S."/>
            <person name="Warren W."/>
            <person name="Mitreva M."/>
            <person name="Mardis E.R."/>
            <person name="Wilson R.K."/>
        </authorList>
    </citation>
    <scope>NUCLEOTIDE SEQUENCE [LARGE SCALE GENOMIC DNA]</scope>
    <source>
        <strain evidence="8 9">ERV63</strain>
    </source>
</reference>
<evidence type="ECO:0000256" key="3">
    <source>
        <dbReference type="ARBA" id="ARBA00022898"/>
    </source>
</evidence>
<evidence type="ECO:0000313" key="8">
    <source>
        <dbReference type="EMBL" id="EJV19385.1"/>
    </source>
</evidence>
<keyword evidence="5" id="KW-0238">DNA-binding</keyword>
<sequence>MAMWQLKKEQNVPIYRSIMEMIVQKIQTGELLPGEKIPSERKLAEYLSVNRSTVVHALDELVDLGWIVRKRGSGTIVNEGKWGVMMTPRTDWHRYLEQNVFKQVHPLVAEIELRAKQNLPTDLDMYTGELPLDLIPSFDFPALNWKQFLKEEAQDELGYLPLRKEIQAITATEYQLHLPSESLLLTSGAQQALFLVLQVLLRQGDSVAVEDPSFFYALPIFQAAGVRLFGVPMTEEGIDLEALEQTIRQHRIKMVMVNPSFQNPTGTVMPLRKREQLVKVCQTYQVPILEDDVFGQLSFIPKTEIPPLKKLDPDNVLYIGSLSKILGSTTKIGWLSAPASVTKQIAEARKMMDVSLSIFPQMLAKMAIEDPSFSEKITLLNKQVEQRATAVYQVFKSLPEWEVSPVKGGFYLWAHWRQGALKLEEWQVFLREGVLVAPSVAFSEKRGSIRLNCSRISPEEMPLFCERMVRITRQLSENRQTKIEH</sequence>
<dbReference type="GO" id="GO:0003700">
    <property type="term" value="F:DNA-binding transcription factor activity"/>
    <property type="evidence" value="ECO:0007669"/>
    <property type="project" value="InterPro"/>
</dbReference>
<evidence type="ECO:0000313" key="9">
    <source>
        <dbReference type="Proteomes" id="UP000004117"/>
    </source>
</evidence>
<proteinExistence type="inferred from homology"/>
<comment type="similarity">
    <text evidence="1">In the C-terminal section; belongs to the class-I pyridoxal-phosphate-dependent aminotransferase family.</text>
</comment>
<dbReference type="Proteomes" id="UP000004117">
    <property type="component" value="Unassembled WGS sequence"/>
</dbReference>
<dbReference type="FunFam" id="1.10.10.10:FF:000079">
    <property type="entry name" value="GntR family transcriptional regulator"/>
    <property type="match status" value="1"/>
</dbReference>
<keyword evidence="2" id="KW-0032">Aminotransferase</keyword>
<dbReference type="Pfam" id="PF00155">
    <property type="entry name" value="Aminotran_1_2"/>
    <property type="match status" value="1"/>
</dbReference>
<dbReference type="PROSITE" id="PS50949">
    <property type="entry name" value="HTH_GNTR"/>
    <property type="match status" value="1"/>
</dbReference>
<dbReference type="InterPro" id="IPR015421">
    <property type="entry name" value="PyrdxlP-dep_Trfase_major"/>
</dbReference>
<gene>
    <name evidence="8" type="ORF">HMPREF1336_00655</name>
</gene>
<dbReference type="InterPro" id="IPR036390">
    <property type="entry name" value="WH_DNA-bd_sf"/>
</dbReference>
<dbReference type="PRINTS" id="PR00035">
    <property type="entry name" value="HTHGNTR"/>
</dbReference>
<dbReference type="Gene3D" id="1.10.10.10">
    <property type="entry name" value="Winged helix-like DNA-binding domain superfamily/Winged helix DNA-binding domain"/>
    <property type="match status" value="1"/>
</dbReference>
<name>A0AAV3GNH1_ENTFL</name>
<dbReference type="Gene3D" id="3.40.640.10">
    <property type="entry name" value="Type I PLP-dependent aspartate aminotransferase-like (Major domain)"/>
    <property type="match status" value="1"/>
</dbReference>
<dbReference type="Gene3D" id="3.90.1150.10">
    <property type="entry name" value="Aspartate Aminotransferase, domain 1"/>
    <property type="match status" value="1"/>
</dbReference>
<dbReference type="GO" id="GO:0030170">
    <property type="term" value="F:pyridoxal phosphate binding"/>
    <property type="evidence" value="ECO:0007669"/>
    <property type="project" value="InterPro"/>
</dbReference>
<dbReference type="InterPro" id="IPR036388">
    <property type="entry name" value="WH-like_DNA-bd_sf"/>
</dbReference>
<dbReference type="InterPro" id="IPR051446">
    <property type="entry name" value="HTH_trans_reg/aminotransferase"/>
</dbReference>
<organism evidence="8 9">
    <name type="scientific">Enterococcus faecalis ERV63</name>
    <dbReference type="NCBI Taxonomy" id="1134793"/>
    <lineage>
        <taxon>Bacteria</taxon>
        <taxon>Bacillati</taxon>
        <taxon>Bacillota</taxon>
        <taxon>Bacilli</taxon>
        <taxon>Lactobacillales</taxon>
        <taxon>Enterococcaceae</taxon>
        <taxon>Enterococcus</taxon>
    </lineage>
</organism>
<dbReference type="SMART" id="SM00345">
    <property type="entry name" value="HTH_GNTR"/>
    <property type="match status" value="1"/>
</dbReference>
<dbReference type="Pfam" id="PF00392">
    <property type="entry name" value="GntR"/>
    <property type="match status" value="1"/>
</dbReference>
<dbReference type="GO" id="GO:0003677">
    <property type="term" value="F:DNA binding"/>
    <property type="evidence" value="ECO:0007669"/>
    <property type="project" value="UniProtKB-KW"/>
</dbReference>
<dbReference type="InterPro" id="IPR015422">
    <property type="entry name" value="PyrdxlP-dep_Trfase_small"/>
</dbReference>
<accession>A0AAV3GNH1</accession>
<dbReference type="InterPro" id="IPR015424">
    <property type="entry name" value="PyrdxlP-dep_Trfase"/>
</dbReference>
<dbReference type="InterPro" id="IPR000524">
    <property type="entry name" value="Tscrpt_reg_HTH_GntR"/>
</dbReference>
<comment type="caution">
    <text evidence="8">The sequence shown here is derived from an EMBL/GenBank/DDBJ whole genome shotgun (WGS) entry which is preliminary data.</text>
</comment>